<dbReference type="PANTHER" id="PTHR33167">
    <property type="entry name" value="TRANSCRIPTION FACTOR, PUTATIVE (DUF863)-RELATED"/>
    <property type="match status" value="1"/>
</dbReference>
<accession>A0A6A4Q150</accession>
<evidence type="ECO:0000313" key="1">
    <source>
        <dbReference type="EMBL" id="KAE9607805.1"/>
    </source>
</evidence>
<organism evidence="1 2">
    <name type="scientific">Lupinus albus</name>
    <name type="common">White lupine</name>
    <name type="synonym">Lupinus termis</name>
    <dbReference type="NCBI Taxonomy" id="3870"/>
    <lineage>
        <taxon>Eukaryota</taxon>
        <taxon>Viridiplantae</taxon>
        <taxon>Streptophyta</taxon>
        <taxon>Embryophyta</taxon>
        <taxon>Tracheophyta</taxon>
        <taxon>Spermatophyta</taxon>
        <taxon>Magnoliopsida</taxon>
        <taxon>eudicotyledons</taxon>
        <taxon>Gunneridae</taxon>
        <taxon>Pentapetalae</taxon>
        <taxon>rosids</taxon>
        <taxon>fabids</taxon>
        <taxon>Fabales</taxon>
        <taxon>Fabaceae</taxon>
        <taxon>Papilionoideae</taxon>
        <taxon>50 kb inversion clade</taxon>
        <taxon>genistoids sensu lato</taxon>
        <taxon>core genistoids</taxon>
        <taxon>Genisteae</taxon>
        <taxon>Lupinus</taxon>
    </lineage>
</organism>
<sequence>MEKEYMRMAMLKHEEIFKEQIYELHRLYRVQKILMKNMESRRGNEVNEREWYFNNAISLTQNVHNKGAQEKPQMKIDLEKPAEEHIAESDDEELDNIDEAEIELTLGPSRYSHRKKFSAPDSHTLSSSYDRSCNINTTRCKTYKSSYSKTMQDSTSGFQSGIRNSFGIEEQLKQDRFKQSPWLLQVLNLNI</sequence>
<proteinExistence type="predicted"/>
<dbReference type="OrthoDB" id="666348at2759"/>
<evidence type="ECO:0000313" key="2">
    <source>
        <dbReference type="Proteomes" id="UP000447434"/>
    </source>
</evidence>
<dbReference type="AlphaFoldDB" id="A0A6A4Q150"/>
<dbReference type="PANTHER" id="PTHR33167:SF26">
    <property type="entry name" value="EXPRESSED PROTEIN"/>
    <property type="match status" value="1"/>
</dbReference>
<dbReference type="Proteomes" id="UP000447434">
    <property type="component" value="Chromosome 9"/>
</dbReference>
<name>A0A6A4Q150_LUPAL</name>
<gene>
    <name evidence="1" type="ORF">Lalb_Chr09g0334051</name>
</gene>
<comment type="caution">
    <text evidence="1">The sequence shown here is derived from an EMBL/GenBank/DDBJ whole genome shotgun (WGS) entry which is preliminary data.</text>
</comment>
<protein>
    <submittedName>
        <fullName evidence="1">Uncharacterized protein</fullName>
    </submittedName>
</protein>
<reference evidence="2" key="1">
    <citation type="journal article" date="2020" name="Nat. Commun.">
        <title>Genome sequence of the cluster root forming white lupin.</title>
        <authorList>
            <person name="Hufnagel B."/>
            <person name="Marques A."/>
            <person name="Soriano A."/>
            <person name="Marques L."/>
            <person name="Divol F."/>
            <person name="Doumas P."/>
            <person name="Sallet E."/>
            <person name="Mancinotti D."/>
            <person name="Carrere S."/>
            <person name="Marande W."/>
            <person name="Arribat S."/>
            <person name="Keller J."/>
            <person name="Huneau C."/>
            <person name="Blein T."/>
            <person name="Aime D."/>
            <person name="Laguerre M."/>
            <person name="Taylor J."/>
            <person name="Schubert V."/>
            <person name="Nelson M."/>
            <person name="Geu-Flores F."/>
            <person name="Crespi M."/>
            <person name="Gallardo-Guerrero K."/>
            <person name="Delaux P.-M."/>
            <person name="Salse J."/>
            <person name="Berges H."/>
            <person name="Guyot R."/>
            <person name="Gouzy J."/>
            <person name="Peret B."/>
        </authorList>
    </citation>
    <scope>NUCLEOTIDE SEQUENCE [LARGE SCALE GENOMIC DNA]</scope>
    <source>
        <strain evidence="2">cv. Amiga</strain>
    </source>
</reference>
<keyword evidence="2" id="KW-1185">Reference proteome</keyword>
<dbReference type="EMBL" id="WOCE01000009">
    <property type="protein sequence ID" value="KAE9607805.1"/>
    <property type="molecule type" value="Genomic_DNA"/>
</dbReference>